<dbReference type="Pfam" id="PF00106">
    <property type="entry name" value="adh_short"/>
    <property type="match status" value="1"/>
</dbReference>
<dbReference type="AlphaFoldDB" id="A0A0W0STQ7"/>
<gene>
    <name evidence="2" type="ORF">Lbru_0601</name>
</gene>
<dbReference type="SUPFAM" id="SSF51735">
    <property type="entry name" value="NAD(P)-binding Rossmann-fold domains"/>
    <property type="match status" value="1"/>
</dbReference>
<dbReference type="InterPro" id="IPR002347">
    <property type="entry name" value="SDR_fam"/>
</dbReference>
<dbReference type="EMBL" id="LNXV01000004">
    <property type="protein sequence ID" value="KTC86660.1"/>
    <property type="molecule type" value="Genomic_DNA"/>
</dbReference>
<dbReference type="FunFam" id="3.40.50.720:FF:000084">
    <property type="entry name" value="Short-chain dehydrogenase reductase"/>
    <property type="match status" value="1"/>
</dbReference>
<dbReference type="InterPro" id="IPR050259">
    <property type="entry name" value="SDR"/>
</dbReference>
<name>A0A0W0STQ7_9GAMM</name>
<comment type="caution">
    <text evidence="2">The sequence shown here is derived from an EMBL/GenBank/DDBJ whole genome shotgun (WGS) entry which is preliminary data.</text>
</comment>
<protein>
    <submittedName>
        <fullName evidence="2">Short-chain dehydrogenase/reductase</fullName>
    </submittedName>
</protein>
<dbReference type="InterPro" id="IPR036291">
    <property type="entry name" value="NAD(P)-bd_dom_sf"/>
</dbReference>
<sequence>MDYQLNNKTALVTGSTAGIGFAIAQLLAQEGVTVAINGRSEARVAESIKKIKATHAAAKLISAPADLSNKKGIEAITRYVPTIDILVNNFGIYETKPFQEISDDDWFRFFEVNVMSGIRLSQHYLPEMLQRNWGRIIFISSESGLQIPAEMIHYGMTKTAQLSVARGIAETTVGTNVTVNCVLPGPTSSDGINDFVKSIAQEQNKKFEEIEKEVFTSMRPSSLLKRFATPSEVAAMVVYLCSPLSSATNGAALRVDGGIVRSIA</sequence>
<keyword evidence="3" id="KW-1185">Reference proteome</keyword>
<evidence type="ECO:0000256" key="1">
    <source>
        <dbReference type="ARBA" id="ARBA00006484"/>
    </source>
</evidence>
<accession>A0A0W0STQ7</accession>
<dbReference type="PATRIC" id="fig|29422.6.peg.631"/>
<dbReference type="PANTHER" id="PTHR42879">
    <property type="entry name" value="3-OXOACYL-(ACYL-CARRIER-PROTEIN) REDUCTASE"/>
    <property type="match status" value="1"/>
</dbReference>
<dbReference type="PRINTS" id="PR00081">
    <property type="entry name" value="GDHRDH"/>
</dbReference>
<evidence type="ECO:0000313" key="3">
    <source>
        <dbReference type="Proteomes" id="UP000054742"/>
    </source>
</evidence>
<dbReference type="Gene3D" id="3.40.50.720">
    <property type="entry name" value="NAD(P)-binding Rossmann-like Domain"/>
    <property type="match status" value="1"/>
</dbReference>
<comment type="similarity">
    <text evidence="1">Belongs to the short-chain dehydrogenases/reductases (SDR) family.</text>
</comment>
<dbReference type="PANTHER" id="PTHR42879:SF2">
    <property type="entry name" value="3-OXOACYL-[ACYL-CARRIER-PROTEIN] REDUCTASE FABG"/>
    <property type="match status" value="1"/>
</dbReference>
<dbReference type="RefSeq" id="WP_058440692.1">
    <property type="nucleotide sequence ID" value="NZ_CAAAHU010000007.1"/>
</dbReference>
<dbReference type="OrthoDB" id="9793325at2"/>
<dbReference type="STRING" id="29422.Lbru_0601"/>
<organism evidence="2 3">
    <name type="scientific">Legionella brunensis</name>
    <dbReference type="NCBI Taxonomy" id="29422"/>
    <lineage>
        <taxon>Bacteria</taxon>
        <taxon>Pseudomonadati</taxon>
        <taxon>Pseudomonadota</taxon>
        <taxon>Gammaproteobacteria</taxon>
        <taxon>Legionellales</taxon>
        <taxon>Legionellaceae</taxon>
        <taxon>Legionella</taxon>
    </lineage>
</organism>
<evidence type="ECO:0000313" key="2">
    <source>
        <dbReference type="EMBL" id="KTC86660.1"/>
    </source>
</evidence>
<reference evidence="2 3" key="1">
    <citation type="submission" date="2015-11" db="EMBL/GenBank/DDBJ databases">
        <title>Genomic analysis of 38 Legionella species identifies large and diverse effector repertoires.</title>
        <authorList>
            <person name="Burstein D."/>
            <person name="Amaro F."/>
            <person name="Zusman T."/>
            <person name="Lifshitz Z."/>
            <person name="Cohen O."/>
            <person name="Gilbert J.A."/>
            <person name="Pupko T."/>
            <person name="Shuman H.A."/>
            <person name="Segal G."/>
        </authorList>
    </citation>
    <scope>NUCLEOTIDE SEQUENCE [LARGE SCALE GENOMIC DNA]</scope>
    <source>
        <strain evidence="2 3">ATCC 43878</strain>
    </source>
</reference>
<proteinExistence type="inferred from homology"/>
<dbReference type="Proteomes" id="UP000054742">
    <property type="component" value="Unassembled WGS sequence"/>
</dbReference>